<dbReference type="SUPFAM" id="SSF63411">
    <property type="entry name" value="LuxS/MPP-like metallohydrolase"/>
    <property type="match status" value="2"/>
</dbReference>
<dbReference type="AlphaFoldDB" id="A0A7W3IVZ4"/>
<comment type="caution">
    <text evidence="5">The sequence shown here is derived from an EMBL/GenBank/DDBJ whole genome shotgun (WGS) entry which is preliminary data.</text>
</comment>
<dbReference type="GO" id="GO:0004222">
    <property type="term" value="F:metalloendopeptidase activity"/>
    <property type="evidence" value="ECO:0007669"/>
    <property type="project" value="InterPro"/>
</dbReference>
<keyword evidence="6" id="KW-1185">Reference proteome</keyword>
<dbReference type="PANTHER" id="PTHR11851:SF49">
    <property type="entry name" value="MITOCHONDRIAL-PROCESSING PEPTIDASE SUBUNIT ALPHA"/>
    <property type="match status" value="1"/>
</dbReference>
<sequence>MVTERVRGSRSYSLGFFAGVGSRHETPALHGASHFLEHALFKGTRRRSAEQISAAVEEVGGDINAYTTKEYTCFYARVLAEDAALATDVLADMITESTLRSGDVESERNVIIDEISMHADDPADLAGDLVCAALLPSPGLGAPVIGSPDSIAVLSRRQLHDFWRRHYRPDNLVVAAVGAVDHDRLVEQLAGFPGLLEARGRAPQPRSWPAGVPEGPRLITHPRRFEQSTVSLAYPGPGLFDEDRFATGLLSVVLGGGMSSRLFVEVRERRGLAYGIEAGESSYSDAGFWSVDWQCAPGKVAEILGLVQQCLAEVVEHGVTAEELRRAQGQMRGQTLLSYESPQSRMSRWGSSTLAADDRSIPDLLSGYDAVTVPDVAGCAERLLSSDPVLCVVGPRSDSRPLRRLIHA</sequence>
<dbReference type="Pfam" id="PF05193">
    <property type="entry name" value="Peptidase_M16_C"/>
    <property type="match status" value="1"/>
</dbReference>
<dbReference type="InterPro" id="IPR050361">
    <property type="entry name" value="MPP/UQCRC_Complex"/>
</dbReference>
<proteinExistence type="inferred from homology"/>
<evidence type="ECO:0000313" key="6">
    <source>
        <dbReference type="Proteomes" id="UP000523079"/>
    </source>
</evidence>
<dbReference type="RefSeq" id="WP_182561912.1">
    <property type="nucleotide sequence ID" value="NZ_JACGWT010000008.1"/>
</dbReference>
<name>A0A7W3IVZ4_9ACTN</name>
<gene>
    <name evidence="5" type="ORF">FHX74_003939</name>
</gene>
<evidence type="ECO:0000256" key="1">
    <source>
        <dbReference type="ARBA" id="ARBA00007261"/>
    </source>
</evidence>
<reference evidence="5 6" key="1">
    <citation type="submission" date="2020-07" db="EMBL/GenBank/DDBJ databases">
        <title>Sequencing the genomes of 1000 actinobacteria strains.</title>
        <authorList>
            <person name="Klenk H.-P."/>
        </authorList>
    </citation>
    <scope>NUCLEOTIDE SEQUENCE [LARGE SCALE GENOMIC DNA]</scope>
    <source>
        <strain evidence="5 6">DSM 100723</strain>
    </source>
</reference>
<accession>A0A7W3IVZ4</accession>
<organism evidence="5 6">
    <name type="scientific">Microlunatus kandeliicorticis</name>
    <dbReference type="NCBI Taxonomy" id="1759536"/>
    <lineage>
        <taxon>Bacteria</taxon>
        <taxon>Bacillati</taxon>
        <taxon>Actinomycetota</taxon>
        <taxon>Actinomycetes</taxon>
        <taxon>Propionibacteriales</taxon>
        <taxon>Propionibacteriaceae</taxon>
        <taxon>Microlunatus</taxon>
    </lineage>
</organism>
<evidence type="ECO:0000256" key="2">
    <source>
        <dbReference type="RuleBase" id="RU004447"/>
    </source>
</evidence>
<dbReference type="EMBL" id="JACGWT010000008">
    <property type="protein sequence ID" value="MBA8796286.1"/>
    <property type="molecule type" value="Genomic_DNA"/>
</dbReference>
<feature type="domain" description="Peptidase M16 N-terminal" evidence="3">
    <location>
        <begin position="3"/>
        <end position="143"/>
    </location>
</feature>
<dbReference type="PROSITE" id="PS00143">
    <property type="entry name" value="INSULINASE"/>
    <property type="match status" value="1"/>
</dbReference>
<comment type="similarity">
    <text evidence="1 2">Belongs to the peptidase M16 family.</text>
</comment>
<dbReference type="Proteomes" id="UP000523079">
    <property type="component" value="Unassembled WGS sequence"/>
</dbReference>
<evidence type="ECO:0000259" key="4">
    <source>
        <dbReference type="Pfam" id="PF05193"/>
    </source>
</evidence>
<dbReference type="GO" id="GO:0006508">
    <property type="term" value="P:proteolysis"/>
    <property type="evidence" value="ECO:0007669"/>
    <property type="project" value="InterPro"/>
</dbReference>
<dbReference type="Gene3D" id="3.30.830.10">
    <property type="entry name" value="Metalloenzyme, LuxS/M16 peptidase-like"/>
    <property type="match status" value="2"/>
</dbReference>
<evidence type="ECO:0000259" key="3">
    <source>
        <dbReference type="Pfam" id="PF00675"/>
    </source>
</evidence>
<dbReference type="InterPro" id="IPR011249">
    <property type="entry name" value="Metalloenz_LuxS/M16"/>
</dbReference>
<dbReference type="Pfam" id="PF00675">
    <property type="entry name" value="Peptidase_M16"/>
    <property type="match status" value="1"/>
</dbReference>
<dbReference type="InterPro" id="IPR007863">
    <property type="entry name" value="Peptidase_M16_C"/>
</dbReference>
<evidence type="ECO:0000313" key="5">
    <source>
        <dbReference type="EMBL" id="MBA8796286.1"/>
    </source>
</evidence>
<feature type="domain" description="Peptidase M16 C-terminal" evidence="4">
    <location>
        <begin position="154"/>
        <end position="330"/>
    </location>
</feature>
<dbReference type="InterPro" id="IPR001431">
    <property type="entry name" value="Pept_M16_Zn_BS"/>
</dbReference>
<dbReference type="PANTHER" id="PTHR11851">
    <property type="entry name" value="METALLOPROTEASE"/>
    <property type="match status" value="1"/>
</dbReference>
<dbReference type="InterPro" id="IPR011765">
    <property type="entry name" value="Pept_M16_N"/>
</dbReference>
<protein>
    <submittedName>
        <fullName evidence="5">Putative Zn-dependent peptidase</fullName>
    </submittedName>
</protein>
<dbReference type="GO" id="GO:0046872">
    <property type="term" value="F:metal ion binding"/>
    <property type="evidence" value="ECO:0007669"/>
    <property type="project" value="InterPro"/>
</dbReference>